<dbReference type="AlphaFoldDB" id="A0A6A3I8C6"/>
<dbReference type="Proteomes" id="UP000429607">
    <property type="component" value="Unassembled WGS sequence"/>
</dbReference>
<evidence type="ECO:0000313" key="3">
    <source>
        <dbReference type="Proteomes" id="UP000429607"/>
    </source>
</evidence>
<feature type="chain" id="PRO_5025619489" evidence="1">
    <location>
        <begin position="21"/>
        <end position="53"/>
    </location>
</feature>
<evidence type="ECO:0000256" key="1">
    <source>
        <dbReference type="SAM" id="SignalP"/>
    </source>
</evidence>
<proteinExistence type="predicted"/>
<keyword evidence="1" id="KW-0732">Signal</keyword>
<reference evidence="2 3" key="1">
    <citation type="submission" date="2018-09" db="EMBL/GenBank/DDBJ databases">
        <title>Genomic investigation of the strawberry pathogen Phytophthora fragariae indicates pathogenicity is determined by transcriptional variation in three key races.</title>
        <authorList>
            <person name="Adams T.M."/>
            <person name="Armitage A.D."/>
            <person name="Sobczyk M.K."/>
            <person name="Bates H.J."/>
            <person name="Dunwell J.M."/>
            <person name="Nellist C.F."/>
            <person name="Harrison R.J."/>
        </authorList>
    </citation>
    <scope>NUCLEOTIDE SEQUENCE [LARGE SCALE GENOMIC DNA]</scope>
    <source>
        <strain evidence="2 3">SCRP249</strain>
    </source>
</reference>
<sequence length="53" mass="5304">MSGTSAGCFFITAICRTVSACDSAAALWRALGPTGAEQCRPSSPPCAEATPIA</sequence>
<evidence type="ECO:0000313" key="2">
    <source>
        <dbReference type="EMBL" id="KAE8978421.1"/>
    </source>
</evidence>
<name>A0A6A3I8C6_9STRA</name>
<protein>
    <submittedName>
        <fullName evidence="2">Uncharacterized protein</fullName>
    </submittedName>
</protein>
<feature type="signal peptide" evidence="1">
    <location>
        <begin position="1"/>
        <end position="20"/>
    </location>
</feature>
<gene>
    <name evidence="2" type="ORF">PR001_g24849</name>
</gene>
<comment type="caution">
    <text evidence="2">The sequence shown here is derived from an EMBL/GenBank/DDBJ whole genome shotgun (WGS) entry which is preliminary data.</text>
</comment>
<accession>A0A6A3I8C6</accession>
<organism evidence="2 3">
    <name type="scientific">Phytophthora rubi</name>
    <dbReference type="NCBI Taxonomy" id="129364"/>
    <lineage>
        <taxon>Eukaryota</taxon>
        <taxon>Sar</taxon>
        <taxon>Stramenopiles</taxon>
        <taxon>Oomycota</taxon>
        <taxon>Peronosporomycetes</taxon>
        <taxon>Peronosporales</taxon>
        <taxon>Peronosporaceae</taxon>
        <taxon>Phytophthora</taxon>
    </lineage>
</organism>
<dbReference type="EMBL" id="QXFV01003255">
    <property type="protein sequence ID" value="KAE8978421.1"/>
    <property type="molecule type" value="Genomic_DNA"/>
</dbReference>